<evidence type="ECO:0000313" key="4">
    <source>
        <dbReference type="EMBL" id="HIT77052.1"/>
    </source>
</evidence>
<sequence>FTGTTFSWGDVVWIAAAVPVVRTLLQLSHLDRLPRQRWWTAATAVAIGAVIAVVGTVVAGVLTALDGVGWAAWTAGAAIVLSGLVDLVRGASRDDHRPDRDVLLGRAAVLGSLAVVAVLALTIVLQGIGAGPVRAAVGLLALTGLGALFAAIAGHGDGVPQRGRILVGLMIALVVVLLAQLVGQRPSPARLPDPSSTRTLAPIDGTAPTPAPPVDARPVRPAPEAGPRVPLCAAHDLSARTQGWDAAMGDTWVSIVVTNEGARACALTGLPRIELAQGDAPLTLEIDHSSPDGTGAERARRVRLAPGAGATVVLGWPGYRTAADQVTPQTLTLLAPKVGAVPVILDQGPAPFDLIDGGRISISAWR</sequence>
<feature type="region of interest" description="Disordered" evidence="1">
    <location>
        <begin position="185"/>
        <end position="227"/>
    </location>
</feature>
<reference evidence="4" key="2">
    <citation type="journal article" date="2021" name="PeerJ">
        <title>Extensive microbial diversity within the chicken gut microbiome revealed by metagenomics and culture.</title>
        <authorList>
            <person name="Gilroy R."/>
            <person name="Ravi A."/>
            <person name="Getino M."/>
            <person name="Pursley I."/>
            <person name="Horton D.L."/>
            <person name="Alikhan N.F."/>
            <person name="Baker D."/>
            <person name="Gharbi K."/>
            <person name="Hall N."/>
            <person name="Watson M."/>
            <person name="Adriaenssens E.M."/>
            <person name="Foster-Nyarko E."/>
            <person name="Jarju S."/>
            <person name="Secka A."/>
            <person name="Antonio M."/>
            <person name="Oren A."/>
            <person name="Chaudhuri R.R."/>
            <person name="La Ragione R."/>
            <person name="Hildebrand F."/>
            <person name="Pallen M.J."/>
        </authorList>
    </citation>
    <scope>NUCLEOTIDE SEQUENCE</scope>
    <source>
        <strain evidence="4">ChiGjej1B1-24693</strain>
    </source>
</reference>
<feature type="non-terminal residue" evidence="4">
    <location>
        <position position="1"/>
    </location>
</feature>
<keyword evidence="2" id="KW-1133">Transmembrane helix</keyword>
<comment type="caution">
    <text evidence="4">The sequence shown here is derived from an EMBL/GenBank/DDBJ whole genome shotgun (WGS) entry which is preliminary data.</text>
</comment>
<feature type="domain" description="DUF4232" evidence="3">
    <location>
        <begin position="232"/>
        <end position="366"/>
    </location>
</feature>
<dbReference type="InterPro" id="IPR025326">
    <property type="entry name" value="DUF4232"/>
</dbReference>
<reference evidence="4" key="1">
    <citation type="submission" date="2020-10" db="EMBL/GenBank/DDBJ databases">
        <authorList>
            <person name="Gilroy R."/>
        </authorList>
    </citation>
    <scope>NUCLEOTIDE SEQUENCE</scope>
    <source>
        <strain evidence="4">ChiGjej1B1-24693</strain>
    </source>
</reference>
<feature type="transmembrane region" description="Helical" evidence="2">
    <location>
        <begin position="6"/>
        <end position="25"/>
    </location>
</feature>
<feature type="transmembrane region" description="Helical" evidence="2">
    <location>
        <begin position="165"/>
        <end position="183"/>
    </location>
</feature>
<organism evidence="4 5">
    <name type="scientific">Candidatus Avipropionibacterium avicola</name>
    <dbReference type="NCBI Taxonomy" id="2840701"/>
    <lineage>
        <taxon>Bacteria</taxon>
        <taxon>Bacillati</taxon>
        <taxon>Actinomycetota</taxon>
        <taxon>Actinomycetes</taxon>
        <taxon>Propionibacteriales</taxon>
        <taxon>Propionibacteriaceae</taxon>
        <taxon>Propionibacteriaceae incertae sedis</taxon>
        <taxon>Candidatus Avipropionibacterium</taxon>
    </lineage>
</organism>
<keyword evidence="2" id="KW-0472">Membrane</keyword>
<feature type="transmembrane region" description="Helical" evidence="2">
    <location>
        <begin position="37"/>
        <end position="62"/>
    </location>
</feature>
<accession>A0A9D1H134</accession>
<protein>
    <submittedName>
        <fullName evidence="4">DUF4232 domain-containing protein</fullName>
    </submittedName>
</protein>
<proteinExistence type="predicted"/>
<evidence type="ECO:0000256" key="1">
    <source>
        <dbReference type="SAM" id="MobiDB-lite"/>
    </source>
</evidence>
<gene>
    <name evidence="4" type="ORF">IAA98_15850</name>
</gene>
<evidence type="ECO:0000259" key="3">
    <source>
        <dbReference type="Pfam" id="PF14016"/>
    </source>
</evidence>
<dbReference type="Proteomes" id="UP000886842">
    <property type="component" value="Unassembled WGS sequence"/>
</dbReference>
<feature type="transmembrane region" description="Helical" evidence="2">
    <location>
        <begin position="68"/>
        <end position="88"/>
    </location>
</feature>
<keyword evidence="2" id="KW-0812">Transmembrane</keyword>
<dbReference type="Pfam" id="PF14016">
    <property type="entry name" value="DUF4232"/>
    <property type="match status" value="1"/>
</dbReference>
<evidence type="ECO:0000313" key="5">
    <source>
        <dbReference type="Proteomes" id="UP000886842"/>
    </source>
</evidence>
<feature type="transmembrane region" description="Helical" evidence="2">
    <location>
        <begin position="135"/>
        <end position="153"/>
    </location>
</feature>
<evidence type="ECO:0000256" key="2">
    <source>
        <dbReference type="SAM" id="Phobius"/>
    </source>
</evidence>
<feature type="transmembrane region" description="Helical" evidence="2">
    <location>
        <begin position="108"/>
        <end position="129"/>
    </location>
</feature>
<dbReference type="AlphaFoldDB" id="A0A9D1H134"/>
<dbReference type="EMBL" id="DVLP01000454">
    <property type="protein sequence ID" value="HIT77052.1"/>
    <property type="molecule type" value="Genomic_DNA"/>
</dbReference>
<name>A0A9D1H134_9ACTN</name>